<dbReference type="Proteomes" id="UP000494256">
    <property type="component" value="Unassembled WGS sequence"/>
</dbReference>
<evidence type="ECO:0008006" key="9">
    <source>
        <dbReference type="Google" id="ProtNLM"/>
    </source>
</evidence>
<evidence type="ECO:0000313" key="5">
    <source>
        <dbReference type="EMBL" id="CAB3222976.1"/>
    </source>
</evidence>
<keyword evidence="2" id="KW-0378">Hydrolase</keyword>
<comment type="similarity">
    <text evidence="1 4">Belongs to the glycosyl hydrolase 1 family.</text>
</comment>
<dbReference type="InterPro" id="IPR001360">
    <property type="entry name" value="Glyco_hydro_1"/>
</dbReference>
<organism evidence="5 7">
    <name type="scientific">Arctia plantaginis</name>
    <name type="common">Wood tiger moth</name>
    <name type="synonym">Phalaena plantaginis</name>
    <dbReference type="NCBI Taxonomy" id="874455"/>
    <lineage>
        <taxon>Eukaryota</taxon>
        <taxon>Metazoa</taxon>
        <taxon>Ecdysozoa</taxon>
        <taxon>Arthropoda</taxon>
        <taxon>Hexapoda</taxon>
        <taxon>Insecta</taxon>
        <taxon>Pterygota</taxon>
        <taxon>Neoptera</taxon>
        <taxon>Endopterygota</taxon>
        <taxon>Lepidoptera</taxon>
        <taxon>Glossata</taxon>
        <taxon>Ditrysia</taxon>
        <taxon>Noctuoidea</taxon>
        <taxon>Erebidae</taxon>
        <taxon>Arctiinae</taxon>
        <taxon>Arctia</taxon>
    </lineage>
</organism>
<dbReference type="Pfam" id="PF00232">
    <property type="entry name" value="Glyco_hydro_1"/>
    <property type="match status" value="1"/>
</dbReference>
<reference evidence="7 8" key="1">
    <citation type="submission" date="2020-04" db="EMBL/GenBank/DDBJ databases">
        <authorList>
            <person name="Wallbank WR R."/>
            <person name="Pardo Diaz C."/>
            <person name="Kozak K."/>
            <person name="Martin S."/>
            <person name="Jiggins C."/>
            <person name="Moest M."/>
            <person name="Warren A I."/>
            <person name="Byers J.R.P. K."/>
            <person name="Montejo-Kovacevich G."/>
            <person name="Yen C E."/>
        </authorList>
    </citation>
    <scope>NUCLEOTIDE SEQUENCE [LARGE SCALE GENOMIC DNA]</scope>
</reference>
<comment type="caution">
    <text evidence="5">The sequence shown here is derived from an EMBL/GenBank/DDBJ whole genome shotgun (WGS) entry which is preliminary data.</text>
</comment>
<evidence type="ECO:0000313" key="7">
    <source>
        <dbReference type="Proteomes" id="UP000494106"/>
    </source>
</evidence>
<dbReference type="InterPro" id="IPR017853">
    <property type="entry name" value="GH"/>
</dbReference>
<evidence type="ECO:0000256" key="3">
    <source>
        <dbReference type="ARBA" id="ARBA00023295"/>
    </source>
</evidence>
<dbReference type="OrthoDB" id="65569at2759"/>
<gene>
    <name evidence="5" type="ORF">APLA_LOCUS1398</name>
    <name evidence="6" type="ORF">APLA_LOCUS15983</name>
</gene>
<dbReference type="PANTHER" id="PTHR10353">
    <property type="entry name" value="GLYCOSYL HYDROLASE"/>
    <property type="match status" value="1"/>
</dbReference>
<keyword evidence="3" id="KW-0326">Glycosidase</keyword>
<dbReference type="EMBL" id="CADEBC010000123">
    <property type="protein sequence ID" value="CAB3222976.1"/>
    <property type="molecule type" value="Genomic_DNA"/>
</dbReference>
<evidence type="ECO:0000256" key="4">
    <source>
        <dbReference type="RuleBase" id="RU003690"/>
    </source>
</evidence>
<evidence type="ECO:0000256" key="1">
    <source>
        <dbReference type="ARBA" id="ARBA00010838"/>
    </source>
</evidence>
<protein>
    <recommendedName>
        <fullName evidence="9">Beta-glucosidase</fullName>
    </recommendedName>
</protein>
<dbReference type="PROSITE" id="PS00653">
    <property type="entry name" value="GLYCOSYL_HYDROL_F1_2"/>
    <property type="match status" value="1"/>
</dbReference>
<keyword evidence="7" id="KW-1185">Reference proteome</keyword>
<dbReference type="PRINTS" id="PR00131">
    <property type="entry name" value="GLHYDRLASE1"/>
</dbReference>
<dbReference type="SUPFAM" id="SSF51445">
    <property type="entry name" value="(Trans)glycosidases"/>
    <property type="match status" value="1"/>
</dbReference>
<dbReference type="AlphaFoldDB" id="A0A8S0YTV6"/>
<dbReference type="Gene3D" id="3.20.20.80">
    <property type="entry name" value="Glycosidases"/>
    <property type="match status" value="1"/>
</dbReference>
<evidence type="ECO:0000256" key="2">
    <source>
        <dbReference type="ARBA" id="ARBA00022801"/>
    </source>
</evidence>
<sequence>MRTRVFPSGFWFGASTAAYQVEGAWKEDGKGLSIWDEAAHRNPTPIMDSSTGDVAANSYHLYKEDVQITADLGLDFYIFSISWPRILPNGFTDQINKKGVKYYHSIMDNLLLHNIEPMVTMYHWDLPTELQRIGGWTNPIIVDLFVDYAKLLFETYGEKVKYWITINGPKEICVGGYGTAAKAPMMNMSGIAEYLCTKNLLLAHAKTYHVYQDLYRKEYNGFIGIAISFVWYEPASETEDDHQAAIDARMFDWGQYAHPIFAKGGNFPREVKTNIATKSADQGYSQSRLPELTSSEVALIQGSADFLGVNSYTTKLAYRDASFDGSYMVPSYMDDMGAVLIKNISWPQSATSSIQEVPEGFFDLLMELKTIYENPTIFITENGWSTAGGLVDNDRIQYLRRYIIALHDALEEGADIRGYSVRSLYDGFEWLYGYT</sequence>
<evidence type="ECO:0000313" key="8">
    <source>
        <dbReference type="Proteomes" id="UP000494256"/>
    </source>
</evidence>
<dbReference type="PANTHER" id="PTHR10353:SF36">
    <property type="entry name" value="LP05116P"/>
    <property type="match status" value="1"/>
</dbReference>
<name>A0A8S0YTV6_ARCPL</name>
<evidence type="ECO:0000313" key="6">
    <source>
        <dbReference type="EMBL" id="CAB3257666.1"/>
    </source>
</evidence>
<dbReference type="EMBL" id="CADEBD010000553">
    <property type="protein sequence ID" value="CAB3257666.1"/>
    <property type="molecule type" value="Genomic_DNA"/>
</dbReference>
<dbReference type="GO" id="GO:0005975">
    <property type="term" value="P:carbohydrate metabolic process"/>
    <property type="evidence" value="ECO:0007669"/>
    <property type="project" value="InterPro"/>
</dbReference>
<accession>A0A8S0YTV6</accession>
<dbReference type="Proteomes" id="UP000494106">
    <property type="component" value="Unassembled WGS sequence"/>
</dbReference>
<proteinExistence type="inferred from homology"/>
<dbReference type="GO" id="GO:0008422">
    <property type="term" value="F:beta-glucosidase activity"/>
    <property type="evidence" value="ECO:0007669"/>
    <property type="project" value="TreeGrafter"/>
</dbReference>
<dbReference type="InterPro" id="IPR033132">
    <property type="entry name" value="GH_1_N_CS"/>
</dbReference>